<dbReference type="Proteomes" id="UP001321749">
    <property type="component" value="Unassembled WGS sequence"/>
</dbReference>
<dbReference type="AlphaFoldDB" id="A0AAV9H9Q8"/>
<evidence type="ECO:0000313" key="1">
    <source>
        <dbReference type="EMBL" id="KAK4457774.1"/>
    </source>
</evidence>
<gene>
    <name evidence="1" type="ORF">QBC42DRAFT_187732</name>
</gene>
<name>A0AAV9H9Q8_9PEZI</name>
<protein>
    <submittedName>
        <fullName evidence="1">Uncharacterized protein</fullName>
    </submittedName>
</protein>
<sequence>MCSYYAHAFSCNHVTFSFARFCDPSWLIQTRCGDRHIWQTISMDESCEDCKTSQYIYAESARRRSRRR</sequence>
<dbReference type="EMBL" id="MU865098">
    <property type="protein sequence ID" value="KAK4457774.1"/>
    <property type="molecule type" value="Genomic_DNA"/>
</dbReference>
<evidence type="ECO:0000313" key="2">
    <source>
        <dbReference type="Proteomes" id="UP001321749"/>
    </source>
</evidence>
<reference evidence="1" key="1">
    <citation type="journal article" date="2023" name="Mol. Phylogenet. Evol.">
        <title>Genome-scale phylogeny and comparative genomics of the fungal order Sordariales.</title>
        <authorList>
            <person name="Hensen N."/>
            <person name="Bonometti L."/>
            <person name="Westerberg I."/>
            <person name="Brannstrom I.O."/>
            <person name="Guillou S."/>
            <person name="Cros-Aarteil S."/>
            <person name="Calhoun S."/>
            <person name="Haridas S."/>
            <person name="Kuo A."/>
            <person name="Mondo S."/>
            <person name="Pangilinan J."/>
            <person name="Riley R."/>
            <person name="LaButti K."/>
            <person name="Andreopoulos B."/>
            <person name="Lipzen A."/>
            <person name="Chen C."/>
            <person name="Yan M."/>
            <person name="Daum C."/>
            <person name="Ng V."/>
            <person name="Clum A."/>
            <person name="Steindorff A."/>
            <person name="Ohm R.A."/>
            <person name="Martin F."/>
            <person name="Silar P."/>
            <person name="Natvig D.O."/>
            <person name="Lalanne C."/>
            <person name="Gautier V."/>
            <person name="Ament-Velasquez S.L."/>
            <person name="Kruys A."/>
            <person name="Hutchinson M.I."/>
            <person name="Powell A.J."/>
            <person name="Barry K."/>
            <person name="Miller A.N."/>
            <person name="Grigoriev I.V."/>
            <person name="Debuchy R."/>
            <person name="Gladieux P."/>
            <person name="Hiltunen Thoren M."/>
            <person name="Johannesson H."/>
        </authorList>
    </citation>
    <scope>NUCLEOTIDE SEQUENCE</scope>
    <source>
        <strain evidence="1">PSN324</strain>
    </source>
</reference>
<reference evidence="1" key="2">
    <citation type="submission" date="2023-06" db="EMBL/GenBank/DDBJ databases">
        <authorList>
            <consortium name="Lawrence Berkeley National Laboratory"/>
            <person name="Mondo S.J."/>
            <person name="Hensen N."/>
            <person name="Bonometti L."/>
            <person name="Westerberg I."/>
            <person name="Brannstrom I.O."/>
            <person name="Guillou S."/>
            <person name="Cros-Aarteil S."/>
            <person name="Calhoun S."/>
            <person name="Haridas S."/>
            <person name="Kuo A."/>
            <person name="Pangilinan J."/>
            <person name="Riley R."/>
            <person name="Labutti K."/>
            <person name="Andreopoulos B."/>
            <person name="Lipzen A."/>
            <person name="Chen C."/>
            <person name="Yanf M."/>
            <person name="Daum C."/>
            <person name="Ng V."/>
            <person name="Clum A."/>
            <person name="Steindorff A."/>
            <person name="Ohm R."/>
            <person name="Martin F."/>
            <person name="Silar P."/>
            <person name="Natvig D."/>
            <person name="Lalanne C."/>
            <person name="Gautier V."/>
            <person name="Ament-Velasquez S.L."/>
            <person name="Kruys A."/>
            <person name="Hutchinson M.I."/>
            <person name="Powell A.J."/>
            <person name="Barry K."/>
            <person name="Miller A.N."/>
            <person name="Grigoriev I.V."/>
            <person name="Debuchy R."/>
            <person name="Gladieux P."/>
            <person name="Thoren M.H."/>
            <person name="Johannesson H."/>
        </authorList>
    </citation>
    <scope>NUCLEOTIDE SEQUENCE</scope>
    <source>
        <strain evidence="1">PSN324</strain>
    </source>
</reference>
<keyword evidence="2" id="KW-1185">Reference proteome</keyword>
<proteinExistence type="predicted"/>
<organism evidence="1 2">
    <name type="scientific">Cladorrhinum samala</name>
    <dbReference type="NCBI Taxonomy" id="585594"/>
    <lineage>
        <taxon>Eukaryota</taxon>
        <taxon>Fungi</taxon>
        <taxon>Dikarya</taxon>
        <taxon>Ascomycota</taxon>
        <taxon>Pezizomycotina</taxon>
        <taxon>Sordariomycetes</taxon>
        <taxon>Sordariomycetidae</taxon>
        <taxon>Sordariales</taxon>
        <taxon>Podosporaceae</taxon>
        <taxon>Cladorrhinum</taxon>
    </lineage>
</organism>
<accession>A0AAV9H9Q8</accession>
<comment type="caution">
    <text evidence="1">The sequence shown here is derived from an EMBL/GenBank/DDBJ whole genome shotgun (WGS) entry which is preliminary data.</text>
</comment>